<comment type="caution">
    <text evidence="2">The sequence shown here is derived from an EMBL/GenBank/DDBJ whole genome shotgun (WGS) entry which is preliminary data.</text>
</comment>
<gene>
    <name evidence="2" type="ORF">EMA8858_04163</name>
</gene>
<evidence type="ECO:0000313" key="3">
    <source>
        <dbReference type="Proteomes" id="UP000837932"/>
    </source>
</evidence>
<reference evidence="2" key="1">
    <citation type="submission" date="2021-12" db="EMBL/GenBank/DDBJ databases">
        <authorList>
            <person name="Rodrigo-Torres L."/>
            <person name="Arahal R. D."/>
            <person name="Lucena T."/>
        </authorList>
    </citation>
    <scope>NUCLEOTIDE SEQUENCE</scope>
    <source>
        <strain evidence="2">CECT 8858</strain>
    </source>
</reference>
<keyword evidence="1" id="KW-1133">Transmembrane helix</keyword>
<dbReference type="RefSeq" id="WP_238808836.1">
    <property type="nucleotide sequence ID" value="NZ_CAKLPY010000010.1"/>
</dbReference>
<keyword evidence="1" id="KW-0472">Membrane</keyword>
<proteinExistence type="predicted"/>
<keyword evidence="1" id="KW-0812">Transmembrane</keyword>
<feature type="transmembrane region" description="Helical" evidence="1">
    <location>
        <begin position="12"/>
        <end position="33"/>
    </location>
</feature>
<evidence type="ECO:0000256" key="1">
    <source>
        <dbReference type="SAM" id="Phobius"/>
    </source>
</evidence>
<feature type="transmembrane region" description="Helical" evidence="1">
    <location>
        <begin position="39"/>
        <end position="64"/>
    </location>
</feature>
<organism evidence="2 3">
    <name type="scientific">Emticicia aquatica</name>
    <dbReference type="NCBI Taxonomy" id="1681835"/>
    <lineage>
        <taxon>Bacteria</taxon>
        <taxon>Pseudomonadati</taxon>
        <taxon>Bacteroidota</taxon>
        <taxon>Cytophagia</taxon>
        <taxon>Cytophagales</taxon>
        <taxon>Leadbetterellaceae</taxon>
        <taxon>Emticicia</taxon>
    </lineage>
</organism>
<evidence type="ECO:0000313" key="2">
    <source>
        <dbReference type="EMBL" id="CAH0998028.1"/>
    </source>
</evidence>
<name>A0ABN8F434_9BACT</name>
<dbReference type="Proteomes" id="UP000837932">
    <property type="component" value="Unassembled WGS sequence"/>
</dbReference>
<accession>A0ABN8F434</accession>
<protein>
    <submittedName>
        <fullName evidence="2">Uncharacterized protein</fullName>
    </submittedName>
</protein>
<keyword evidence="3" id="KW-1185">Reference proteome</keyword>
<dbReference type="EMBL" id="CAKLPY010000010">
    <property type="protein sequence ID" value="CAH0998028.1"/>
    <property type="molecule type" value="Genomic_DNA"/>
</dbReference>
<sequence>MAGIVRTGYKSNAFAPLVWFDGIIIPTILVFINLIDNNIIDYCLIGLLGIIVLFSLSMYLALFLKDPKLLQSENFRLEDKKLDIISQKGGVVSINPVELTLAEYQQTRQLSEYNEGENNG</sequence>